<sequence length="133" mass="13961">MARCSRSGYLVDVSAGERPLSAEERAVIMALLAQDFPGAGGLRAQVPFATVTGGCGCGCATVDLRVRKDPHALAAPVQDGMLISATVRGRNDGVLLFTKDGRLSCLEVYSAEDDPASLPRPEDLFVDRSDPGP</sequence>
<keyword evidence="3" id="KW-1185">Reference proteome</keyword>
<evidence type="ECO:0000256" key="1">
    <source>
        <dbReference type="SAM" id="MobiDB-lite"/>
    </source>
</evidence>
<accession>A0ABP6DW95</accession>
<feature type="compositionally biased region" description="Basic and acidic residues" evidence="1">
    <location>
        <begin position="120"/>
        <end position="133"/>
    </location>
</feature>
<feature type="region of interest" description="Disordered" evidence="1">
    <location>
        <begin position="112"/>
        <end position="133"/>
    </location>
</feature>
<evidence type="ECO:0000313" key="2">
    <source>
        <dbReference type="EMBL" id="GAA2651324.1"/>
    </source>
</evidence>
<dbReference type="EMBL" id="BAAATE010000003">
    <property type="protein sequence ID" value="GAA2651324.1"/>
    <property type="molecule type" value="Genomic_DNA"/>
</dbReference>
<organism evidence="2 3">
    <name type="scientific">Nonomuraea recticatena</name>
    <dbReference type="NCBI Taxonomy" id="46178"/>
    <lineage>
        <taxon>Bacteria</taxon>
        <taxon>Bacillati</taxon>
        <taxon>Actinomycetota</taxon>
        <taxon>Actinomycetes</taxon>
        <taxon>Streptosporangiales</taxon>
        <taxon>Streptosporangiaceae</taxon>
        <taxon>Nonomuraea</taxon>
    </lineage>
</organism>
<gene>
    <name evidence="2" type="ORF">GCM10010412_017700</name>
</gene>
<proteinExistence type="predicted"/>
<evidence type="ECO:0000313" key="3">
    <source>
        <dbReference type="Proteomes" id="UP001501666"/>
    </source>
</evidence>
<name>A0ABP6DW95_9ACTN</name>
<protein>
    <submittedName>
        <fullName evidence="2">Uncharacterized protein</fullName>
    </submittedName>
</protein>
<comment type="caution">
    <text evidence="2">The sequence shown here is derived from an EMBL/GenBank/DDBJ whole genome shotgun (WGS) entry which is preliminary data.</text>
</comment>
<reference evidence="3" key="1">
    <citation type="journal article" date="2019" name="Int. J. Syst. Evol. Microbiol.">
        <title>The Global Catalogue of Microorganisms (GCM) 10K type strain sequencing project: providing services to taxonomists for standard genome sequencing and annotation.</title>
        <authorList>
            <consortium name="The Broad Institute Genomics Platform"/>
            <consortium name="The Broad Institute Genome Sequencing Center for Infectious Disease"/>
            <person name="Wu L."/>
            <person name="Ma J."/>
        </authorList>
    </citation>
    <scope>NUCLEOTIDE SEQUENCE [LARGE SCALE GENOMIC DNA]</scope>
    <source>
        <strain evidence="3">JCM 6835</strain>
    </source>
</reference>
<dbReference type="Proteomes" id="UP001501666">
    <property type="component" value="Unassembled WGS sequence"/>
</dbReference>